<feature type="region of interest" description="Disordered" evidence="1">
    <location>
        <begin position="83"/>
        <end position="122"/>
    </location>
</feature>
<feature type="non-terminal residue" evidence="2">
    <location>
        <position position="122"/>
    </location>
</feature>
<evidence type="ECO:0000313" key="2">
    <source>
        <dbReference type="EMBL" id="KXJ91487.1"/>
    </source>
</evidence>
<feature type="region of interest" description="Disordered" evidence="1">
    <location>
        <begin position="22"/>
        <end position="46"/>
    </location>
</feature>
<protein>
    <submittedName>
        <fullName evidence="2">Uncharacterized protein</fullName>
    </submittedName>
</protein>
<dbReference type="EMBL" id="KQ964250">
    <property type="protein sequence ID" value="KXJ91487.1"/>
    <property type="molecule type" value="Genomic_DNA"/>
</dbReference>
<feature type="compositionally biased region" description="Low complexity" evidence="1">
    <location>
        <begin position="83"/>
        <end position="101"/>
    </location>
</feature>
<evidence type="ECO:0000256" key="1">
    <source>
        <dbReference type="SAM" id="MobiDB-lite"/>
    </source>
</evidence>
<dbReference type="AlphaFoldDB" id="A0A136J2U3"/>
<feature type="compositionally biased region" description="Polar residues" evidence="1">
    <location>
        <begin position="111"/>
        <end position="122"/>
    </location>
</feature>
<sequence length="122" mass="13130">MAGSKRMEWFDIEDDEFDDLANASPFFTQPTQPVDRAGAAHTTQPTQIVNKAAHVTQPTQIMGKADHITQPTQVLDRKVLRESSPIVPSSPSVVEVPASSPFQPKMAPNNGLATNQHPAASG</sequence>
<gene>
    <name evidence="2" type="ORF">Micbo1qcDRAFT_163224</name>
</gene>
<proteinExistence type="predicted"/>
<dbReference type="STRING" id="196109.A0A136J2U3"/>
<organism evidence="2 3">
    <name type="scientific">Microdochium bolleyi</name>
    <dbReference type="NCBI Taxonomy" id="196109"/>
    <lineage>
        <taxon>Eukaryota</taxon>
        <taxon>Fungi</taxon>
        <taxon>Dikarya</taxon>
        <taxon>Ascomycota</taxon>
        <taxon>Pezizomycotina</taxon>
        <taxon>Sordariomycetes</taxon>
        <taxon>Xylariomycetidae</taxon>
        <taxon>Xylariales</taxon>
        <taxon>Microdochiaceae</taxon>
        <taxon>Microdochium</taxon>
    </lineage>
</organism>
<name>A0A136J2U3_9PEZI</name>
<accession>A0A136J2U3</accession>
<dbReference type="InParanoid" id="A0A136J2U3"/>
<evidence type="ECO:0000313" key="3">
    <source>
        <dbReference type="Proteomes" id="UP000070501"/>
    </source>
</evidence>
<reference evidence="3" key="1">
    <citation type="submission" date="2016-02" db="EMBL/GenBank/DDBJ databases">
        <title>Draft genome sequence of Microdochium bolleyi, a fungal endophyte of beachgrass.</title>
        <authorList>
            <consortium name="DOE Joint Genome Institute"/>
            <person name="David A.S."/>
            <person name="May G."/>
            <person name="Haridas S."/>
            <person name="Lim J."/>
            <person name="Wang M."/>
            <person name="Labutti K."/>
            <person name="Lipzen A."/>
            <person name="Barry K."/>
            <person name="Grigoriev I.V."/>
        </authorList>
    </citation>
    <scope>NUCLEOTIDE SEQUENCE [LARGE SCALE GENOMIC DNA]</scope>
    <source>
        <strain evidence="3">J235TASD1</strain>
    </source>
</reference>
<dbReference type="Proteomes" id="UP000070501">
    <property type="component" value="Unassembled WGS sequence"/>
</dbReference>
<keyword evidence="3" id="KW-1185">Reference proteome</keyword>